<protein>
    <recommendedName>
        <fullName evidence="3">DUF4393 domain-containing protein</fullName>
    </recommendedName>
</protein>
<organism evidence="1 2">
    <name type="scientific">Flavobacterium hibernum</name>
    <dbReference type="NCBI Taxonomy" id="37752"/>
    <lineage>
        <taxon>Bacteria</taxon>
        <taxon>Pseudomonadati</taxon>
        <taxon>Bacteroidota</taxon>
        <taxon>Flavobacteriia</taxon>
        <taxon>Flavobacteriales</taxon>
        <taxon>Flavobacteriaceae</taxon>
        <taxon>Flavobacterium</taxon>
    </lineage>
</organism>
<evidence type="ECO:0008006" key="3">
    <source>
        <dbReference type="Google" id="ProtNLM"/>
    </source>
</evidence>
<name>A0ABX4BZY2_9FLAO</name>
<sequence length="197" mass="22464">MENTKFDITSTAIEKGIDLIAGFIEKLAGSSLEEAGLLLSDKIRTRRLRNQIKIFSDAKRIAEENNLSIKHINLKTLIPLLEFSSLEEDETLQKKWSNLIVKFSDANQHYESSIFPFILNQLSASEAIELDRIQLKKGIRSTSFRISEIQISNLKRLGLIDRIINEGFMFSEEENSPVYYSVTEIGIQFINCCSSIK</sequence>
<reference evidence="1 2" key="1">
    <citation type="submission" date="2016-11" db="EMBL/GenBank/DDBJ databases">
        <title>Whole genomes of Flavobacteriaceae.</title>
        <authorList>
            <person name="Stine C."/>
            <person name="Li C."/>
            <person name="Tadesse D."/>
        </authorList>
    </citation>
    <scope>NUCLEOTIDE SEQUENCE [LARGE SCALE GENOMIC DNA]</scope>
    <source>
        <strain evidence="1 2">ATCC 51468</strain>
    </source>
</reference>
<keyword evidence="2" id="KW-1185">Reference proteome</keyword>
<evidence type="ECO:0000313" key="1">
    <source>
        <dbReference type="EMBL" id="OXA85210.1"/>
    </source>
</evidence>
<dbReference type="RefSeq" id="WP_052480257.1">
    <property type="nucleotide sequence ID" value="NZ_JPRK01000021.1"/>
</dbReference>
<accession>A0ABX4BZY2</accession>
<dbReference type="InterPro" id="IPR025506">
    <property type="entry name" value="Abi_alpha"/>
</dbReference>
<dbReference type="EMBL" id="MUGX01000026">
    <property type="protein sequence ID" value="OXA85210.1"/>
    <property type="molecule type" value="Genomic_DNA"/>
</dbReference>
<gene>
    <name evidence="1" type="ORF">B0A73_17835</name>
</gene>
<dbReference type="Pfam" id="PF14337">
    <property type="entry name" value="Abi_alpha"/>
    <property type="match status" value="1"/>
</dbReference>
<comment type="caution">
    <text evidence="1">The sequence shown here is derived from an EMBL/GenBank/DDBJ whole genome shotgun (WGS) entry which is preliminary data.</text>
</comment>
<dbReference type="Proteomes" id="UP000198302">
    <property type="component" value="Unassembled WGS sequence"/>
</dbReference>
<evidence type="ECO:0000313" key="2">
    <source>
        <dbReference type="Proteomes" id="UP000198302"/>
    </source>
</evidence>
<proteinExistence type="predicted"/>